<reference evidence="2 3" key="1">
    <citation type="submission" date="2019-03" db="EMBL/GenBank/DDBJ databases">
        <title>First draft genome of Liparis tanakae, snailfish: a comprehensive survey of snailfish specific genes.</title>
        <authorList>
            <person name="Kim W."/>
            <person name="Song I."/>
            <person name="Jeong J.-H."/>
            <person name="Kim D."/>
            <person name="Kim S."/>
            <person name="Ryu S."/>
            <person name="Song J.Y."/>
            <person name="Lee S.K."/>
        </authorList>
    </citation>
    <scope>NUCLEOTIDE SEQUENCE [LARGE SCALE GENOMIC DNA]</scope>
    <source>
        <tissue evidence="2">Muscle</tissue>
    </source>
</reference>
<keyword evidence="3" id="KW-1185">Reference proteome</keyword>
<organism evidence="2 3">
    <name type="scientific">Liparis tanakae</name>
    <name type="common">Tanaka's snailfish</name>
    <dbReference type="NCBI Taxonomy" id="230148"/>
    <lineage>
        <taxon>Eukaryota</taxon>
        <taxon>Metazoa</taxon>
        <taxon>Chordata</taxon>
        <taxon>Craniata</taxon>
        <taxon>Vertebrata</taxon>
        <taxon>Euteleostomi</taxon>
        <taxon>Actinopterygii</taxon>
        <taxon>Neopterygii</taxon>
        <taxon>Teleostei</taxon>
        <taxon>Neoteleostei</taxon>
        <taxon>Acanthomorphata</taxon>
        <taxon>Eupercaria</taxon>
        <taxon>Perciformes</taxon>
        <taxon>Cottioidei</taxon>
        <taxon>Cottales</taxon>
        <taxon>Liparidae</taxon>
        <taxon>Liparis</taxon>
    </lineage>
</organism>
<gene>
    <name evidence="2" type="ORF">EYF80_022803</name>
</gene>
<name>A0A4Z2HN63_9TELE</name>
<dbReference type="EMBL" id="SRLO01000211">
    <property type="protein sequence ID" value="TNN67030.1"/>
    <property type="molecule type" value="Genomic_DNA"/>
</dbReference>
<dbReference type="AlphaFoldDB" id="A0A4Z2HN63"/>
<proteinExistence type="predicted"/>
<sequence length="151" mass="16763">MALGKLGAARWGPECVRLQRGARGAPCRPRLSICQPRSSVRWQNKKSCFCFLAVKHFEDSKLRRRKRCGQGQVKGAQPRLESFVTWSRTGAGFFSRGQGEGRRGSNATSDTGSRAERPPDHADGRRVTVEKTVCVAAWEDRNFLGIVGRST</sequence>
<accession>A0A4Z2HN63</accession>
<feature type="compositionally biased region" description="Basic and acidic residues" evidence="1">
    <location>
        <begin position="113"/>
        <end position="126"/>
    </location>
</feature>
<evidence type="ECO:0000313" key="2">
    <source>
        <dbReference type="EMBL" id="TNN67030.1"/>
    </source>
</evidence>
<dbReference type="Proteomes" id="UP000314294">
    <property type="component" value="Unassembled WGS sequence"/>
</dbReference>
<protein>
    <submittedName>
        <fullName evidence="2">Uncharacterized protein</fullName>
    </submittedName>
</protein>
<evidence type="ECO:0000256" key="1">
    <source>
        <dbReference type="SAM" id="MobiDB-lite"/>
    </source>
</evidence>
<evidence type="ECO:0000313" key="3">
    <source>
        <dbReference type="Proteomes" id="UP000314294"/>
    </source>
</evidence>
<comment type="caution">
    <text evidence="2">The sequence shown here is derived from an EMBL/GenBank/DDBJ whole genome shotgun (WGS) entry which is preliminary data.</text>
</comment>
<feature type="region of interest" description="Disordered" evidence="1">
    <location>
        <begin position="92"/>
        <end position="126"/>
    </location>
</feature>